<accession>A0A6G1KLG3</accession>
<gene>
    <name evidence="7" type="ORF">K504DRAFT_517212</name>
</gene>
<keyword evidence="4 6" id="KW-1133">Transmembrane helix</keyword>
<dbReference type="GO" id="GO:0016020">
    <property type="term" value="C:membrane"/>
    <property type="evidence" value="ECO:0007669"/>
    <property type="project" value="UniProtKB-SubCell"/>
</dbReference>
<evidence type="ECO:0000313" key="7">
    <source>
        <dbReference type="EMBL" id="KAF2713231.1"/>
    </source>
</evidence>
<evidence type="ECO:0000256" key="5">
    <source>
        <dbReference type="ARBA" id="ARBA00023136"/>
    </source>
</evidence>
<keyword evidence="8" id="KW-1185">Reference proteome</keyword>
<dbReference type="OrthoDB" id="3900342at2759"/>
<feature type="transmembrane region" description="Helical" evidence="6">
    <location>
        <begin position="86"/>
        <end position="105"/>
    </location>
</feature>
<dbReference type="PANTHER" id="PTHR45649">
    <property type="entry name" value="AMINO-ACID PERMEASE BAT1"/>
    <property type="match status" value="1"/>
</dbReference>
<evidence type="ECO:0000256" key="6">
    <source>
        <dbReference type="SAM" id="Phobius"/>
    </source>
</evidence>
<keyword evidence="2" id="KW-0813">Transport</keyword>
<organism evidence="7 8">
    <name type="scientific">Pleomassaria siparia CBS 279.74</name>
    <dbReference type="NCBI Taxonomy" id="1314801"/>
    <lineage>
        <taxon>Eukaryota</taxon>
        <taxon>Fungi</taxon>
        <taxon>Dikarya</taxon>
        <taxon>Ascomycota</taxon>
        <taxon>Pezizomycotina</taxon>
        <taxon>Dothideomycetes</taxon>
        <taxon>Pleosporomycetidae</taxon>
        <taxon>Pleosporales</taxon>
        <taxon>Pleomassariaceae</taxon>
        <taxon>Pleomassaria</taxon>
    </lineage>
</organism>
<reference evidence="7" key="1">
    <citation type="journal article" date="2020" name="Stud. Mycol.">
        <title>101 Dothideomycetes genomes: a test case for predicting lifestyles and emergence of pathogens.</title>
        <authorList>
            <person name="Haridas S."/>
            <person name="Albert R."/>
            <person name="Binder M."/>
            <person name="Bloem J."/>
            <person name="Labutti K."/>
            <person name="Salamov A."/>
            <person name="Andreopoulos B."/>
            <person name="Baker S."/>
            <person name="Barry K."/>
            <person name="Bills G."/>
            <person name="Bluhm B."/>
            <person name="Cannon C."/>
            <person name="Castanera R."/>
            <person name="Culley D."/>
            <person name="Daum C."/>
            <person name="Ezra D."/>
            <person name="Gonzalez J."/>
            <person name="Henrissat B."/>
            <person name="Kuo A."/>
            <person name="Liang C."/>
            <person name="Lipzen A."/>
            <person name="Lutzoni F."/>
            <person name="Magnuson J."/>
            <person name="Mondo S."/>
            <person name="Nolan M."/>
            <person name="Ohm R."/>
            <person name="Pangilinan J."/>
            <person name="Park H.-J."/>
            <person name="Ramirez L."/>
            <person name="Alfaro M."/>
            <person name="Sun H."/>
            <person name="Tritt A."/>
            <person name="Yoshinaga Y."/>
            <person name="Zwiers L.-H."/>
            <person name="Turgeon B."/>
            <person name="Goodwin S."/>
            <person name="Spatafora J."/>
            <person name="Crous P."/>
            <person name="Grigoriev I."/>
        </authorList>
    </citation>
    <scope>NUCLEOTIDE SEQUENCE</scope>
    <source>
        <strain evidence="7">CBS 279.74</strain>
    </source>
</reference>
<dbReference type="EMBL" id="MU005765">
    <property type="protein sequence ID" value="KAF2713231.1"/>
    <property type="molecule type" value="Genomic_DNA"/>
</dbReference>
<evidence type="ECO:0000313" key="8">
    <source>
        <dbReference type="Proteomes" id="UP000799428"/>
    </source>
</evidence>
<comment type="subcellular location">
    <subcellularLocation>
        <location evidence="1">Membrane</location>
        <topology evidence="1">Multi-pass membrane protein</topology>
    </subcellularLocation>
</comment>
<dbReference type="PANTHER" id="PTHR45649:SF27">
    <property type="entry name" value="CHOLINE TRANSPORTER (EUROFUNG)"/>
    <property type="match status" value="1"/>
</dbReference>
<dbReference type="Proteomes" id="UP000799428">
    <property type="component" value="Unassembled WGS sequence"/>
</dbReference>
<feature type="transmembrane region" description="Helical" evidence="6">
    <location>
        <begin position="48"/>
        <end position="74"/>
    </location>
</feature>
<evidence type="ECO:0000256" key="2">
    <source>
        <dbReference type="ARBA" id="ARBA00022448"/>
    </source>
</evidence>
<sequence>MGLIYLGSSTALEVFVGSFVVLTTLSYLAALVPFLFSGRTSIPPGPFFMKGALGFVVNAIACAFMVAWLIIYWFPYVYPVAAENMNYSSLITGGLTIIMGLIWILRKDIHESPPVVLKQE</sequence>
<evidence type="ECO:0000256" key="4">
    <source>
        <dbReference type="ARBA" id="ARBA00022989"/>
    </source>
</evidence>
<dbReference type="GO" id="GO:0022857">
    <property type="term" value="F:transmembrane transporter activity"/>
    <property type="evidence" value="ECO:0007669"/>
    <property type="project" value="UniProtKB-ARBA"/>
</dbReference>
<evidence type="ECO:0008006" key="9">
    <source>
        <dbReference type="Google" id="ProtNLM"/>
    </source>
</evidence>
<protein>
    <recommendedName>
        <fullName evidence="9">Amino acid permease/ SLC12A domain-containing protein</fullName>
    </recommendedName>
</protein>
<name>A0A6G1KLG3_9PLEO</name>
<evidence type="ECO:0000256" key="3">
    <source>
        <dbReference type="ARBA" id="ARBA00022692"/>
    </source>
</evidence>
<proteinExistence type="predicted"/>
<dbReference type="AlphaFoldDB" id="A0A6G1KLG3"/>
<keyword evidence="5 6" id="KW-0472">Membrane</keyword>
<feature type="transmembrane region" description="Helical" evidence="6">
    <location>
        <begin position="15"/>
        <end position="36"/>
    </location>
</feature>
<keyword evidence="3 6" id="KW-0812">Transmembrane</keyword>
<evidence type="ECO:0000256" key="1">
    <source>
        <dbReference type="ARBA" id="ARBA00004141"/>
    </source>
</evidence>